<evidence type="ECO:0000313" key="2">
    <source>
        <dbReference type="EMBL" id="MFN0296648.1"/>
    </source>
</evidence>
<accession>A0ABW9JQJ5</accession>
<dbReference type="InterPro" id="IPR011704">
    <property type="entry name" value="ATPase_dyneun-rel_AAA"/>
</dbReference>
<comment type="caution">
    <text evidence="2">The sequence shown here is derived from an EMBL/GenBank/DDBJ whole genome shotgun (WGS) entry which is preliminary data.</text>
</comment>
<dbReference type="InterPro" id="IPR027417">
    <property type="entry name" value="P-loop_NTPase"/>
</dbReference>
<dbReference type="Gene3D" id="3.40.50.300">
    <property type="entry name" value="P-loop containing nucleotide triphosphate hydrolases"/>
    <property type="match status" value="1"/>
</dbReference>
<keyword evidence="3" id="KW-1185">Reference proteome</keyword>
<gene>
    <name evidence="2" type="ORF">ACKVE0_03760</name>
</gene>
<dbReference type="Pfam" id="PF07728">
    <property type="entry name" value="AAA_5"/>
    <property type="match status" value="1"/>
</dbReference>
<name>A0ABW9JQJ5_9GAMM</name>
<dbReference type="PANTHER" id="PTHR37291">
    <property type="entry name" value="5-METHYLCYTOSINE-SPECIFIC RESTRICTION ENZYME B"/>
    <property type="match status" value="1"/>
</dbReference>
<dbReference type="EMBL" id="JBJXCW010000003">
    <property type="protein sequence ID" value="MFN0296648.1"/>
    <property type="molecule type" value="Genomic_DNA"/>
</dbReference>
<dbReference type="RefSeq" id="WP_409139682.1">
    <property type="nucleotide sequence ID" value="NZ_JBJXCW010000003.1"/>
</dbReference>
<dbReference type="InterPro" id="IPR052934">
    <property type="entry name" value="Methyl-DNA_Rec/Restrict_Enz"/>
</dbReference>
<sequence>MSVEQQQQLLWDQFLALWPVERVRNMTLEAYSQAGNKDNFTYWLERETKPIANILGGSAFKFGIYHRSATEDKQDGKGKIYQDGYAWLEKYGSTKEQAFLEVKKRVIETIEYAQAGNLEAIDALDFSPVVKWKIAFLYQNQQQPKIISIFSKTMLDYLTENKKFNYAEAYQHLINAKGEMSLLEYGNQLVQEYIEAHPKQTYLTPTEADEILNAKYPDQYISRQKMTVVTNEVGREIALVLTGSKASFFIEIDPEGCTDYRFQFKSTKEVPNGKYSEHDGRHSGLKSQSKNLWLGNRAYYIEIESAQELEEFCDWYEQEIHQSHATVLERKVKEFLKFWPIDRLKDLTLEHYHQAKNKECFITQIDSFDPTQGDPTFACYFDIWEPIGLGDNDQYHNEKPYSWNKRLGDDASLAFETLKQEILEIVDAAQRRDLKAIDQIQFTKGLKWMIAFLYQDFNDPFIIPIVSKVNTKRIGYDHLYPKLPLPEFLPLLLADKGEQQFFPYVEKLFAMVRKGYLDNKQKKQQTEELMDEVMTQQPLNRILFGAAGTGKTFHTINHALSIIENKTLESLENEDRTVLKKRFDEYKSQGQIKFVTFHQSFSYEDFVEGIRAETDDKGNLKYPVKAGVFKEIVELAKGNVQSNIEDEIDLSNKKVWKMSLGKAGIEDDLYRSCLDNNVILLGWGDAVNFSKCENIQFIKSKLAEVNYPKDSEDTAAGYVNTFKNKIQNGDLVVITDGNLKFRAIAEVTGNYEYDENQEFGYHQLRKVNWLKTFSPSLKNEDYFKKIFSQSTVYNLENAVDKSKLSALLQPEAKHSSNLENKYVLIVDEINRGNISRIFGELITLIEASKREGADEALSVTLPYSKKEFCVPDNVYLIGTMNSSDRSLTGLDIALRRRFTFIEMPPKPELLNDVNVEDVDVQQLLTVINQRIEVLLDRDHCIGHANFMSLKDQPTLQNLADIFKQRIIPQLQEYFFDDWSKINMVLNANGMLKPKAVEKSALFPNVDTDSEGFFEDQKTWELVDSTFDSIESFTKIIKH</sequence>
<protein>
    <submittedName>
        <fullName evidence="2">AAA family ATPase</fullName>
    </submittedName>
</protein>
<dbReference type="PANTHER" id="PTHR37291:SF1">
    <property type="entry name" value="TYPE IV METHYL-DIRECTED RESTRICTION ENZYME ECOKMCRB SUBUNIT"/>
    <property type="match status" value="1"/>
</dbReference>
<evidence type="ECO:0000313" key="3">
    <source>
        <dbReference type="Proteomes" id="UP001632339"/>
    </source>
</evidence>
<dbReference type="Proteomes" id="UP001632339">
    <property type="component" value="Unassembled WGS sequence"/>
</dbReference>
<feature type="domain" description="ATPase dynein-related AAA" evidence="1">
    <location>
        <begin position="813"/>
        <end position="898"/>
    </location>
</feature>
<dbReference type="SUPFAM" id="SSF52540">
    <property type="entry name" value="P-loop containing nucleoside triphosphate hydrolases"/>
    <property type="match status" value="1"/>
</dbReference>
<organism evidence="2 3">
    <name type="scientific">Acinetobacter albensis</name>
    <dbReference type="NCBI Taxonomy" id="1673609"/>
    <lineage>
        <taxon>Bacteria</taxon>
        <taxon>Pseudomonadati</taxon>
        <taxon>Pseudomonadota</taxon>
        <taxon>Gammaproteobacteria</taxon>
        <taxon>Moraxellales</taxon>
        <taxon>Moraxellaceae</taxon>
        <taxon>Acinetobacter</taxon>
    </lineage>
</organism>
<evidence type="ECO:0000259" key="1">
    <source>
        <dbReference type="Pfam" id="PF07728"/>
    </source>
</evidence>
<proteinExistence type="predicted"/>
<reference evidence="2 3" key="1">
    <citation type="submission" date="2024-12" db="EMBL/GenBank/DDBJ databases">
        <title>C001-4G Acinetobacter sp. assembled genome.</title>
        <authorList>
            <person name="D'Arcy K."/>
            <person name="Kingdon A.D.H."/>
            <person name="Breen A."/>
            <person name="Mckeown C."/>
            <person name="Allman E."/>
            <person name="Sharma P."/>
            <person name="Mcleman A."/>
            <person name="Roberts A.P."/>
        </authorList>
    </citation>
    <scope>NUCLEOTIDE SEQUENCE [LARGE SCALE GENOMIC DNA]</scope>
    <source>
        <strain evidence="2 3">C1-4G</strain>
    </source>
</reference>